<proteinExistence type="predicted"/>
<keyword evidence="2" id="KW-1185">Reference proteome</keyword>
<dbReference type="Gene3D" id="3.40.50.150">
    <property type="entry name" value="Vaccinia Virus protein VP39"/>
    <property type="match status" value="1"/>
</dbReference>
<dbReference type="AlphaFoldDB" id="A0A426VBV3"/>
<dbReference type="InterPro" id="IPR029063">
    <property type="entry name" value="SAM-dependent_MTases_sf"/>
</dbReference>
<evidence type="ECO:0000313" key="2">
    <source>
        <dbReference type="Proteomes" id="UP000269265"/>
    </source>
</evidence>
<evidence type="ECO:0008006" key="3">
    <source>
        <dbReference type="Google" id="ProtNLM"/>
    </source>
</evidence>
<sequence length="212" mass="23395">MSLQDKLDELGWLGFLRCSFSRLKLRALRLVFRFDPWHADAPCACRPYKQIVADSIGQLVPRGVVEIGCGLGDIGHLLRERDVAYIGLDAEAAVIAAGRYLRRGLDLRQGSFEHLGDAGADANVLLLLNWPHGLASSELATLANGVPAGFDYLVVDLIRQDAPALGFTHRHTVTQLRQDGLQASLLTLVERIDPVRDLAILKYERALHPSLR</sequence>
<dbReference type="Proteomes" id="UP000269265">
    <property type="component" value="Unassembled WGS sequence"/>
</dbReference>
<evidence type="ECO:0000313" key="1">
    <source>
        <dbReference type="EMBL" id="RRS04346.1"/>
    </source>
</evidence>
<organism evidence="1 2">
    <name type="scientific">Aquabacterium soli</name>
    <dbReference type="NCBI Taxonomy" id="2493092"/>
    <lineage>
        <taxon>Bacteria</taxon>
        <taxon>Pseudomonadati</taxon>
        <taxon>Pseudomonadota</taxon>
        <taxon>Betaproteobacteria</taxon>
        <taxon>Burkholderiales</taxon>
        <taxon>Aquabacterium</taxon>
    </lineage>
</organism>
<dbReference type="EMBL" id="RSED01000007">
    <property type="protein sequence ID" value="RRS04346.1"/>
    <property type="molecule type" value="Genomic_DNA"/>
</dbReference>
<dbReference type="RefSeq" id="WP_125243254.1">
    <property type="nucleotide sequence ID" value="NZ_RSED01000007.1"/>
</dbReference>
<protein>
    <recommendedName>
        <fullName evidence="3">Methyltransferase domain-containing protein</fullName>
    </recommendedName>
</protein>
<comment type="caution">
    <text evidence="1">The sequence shown here is derived from an EMBL/GenBank/DDBJ whole genome shotgun (WGS) entry which is preliminary data.</text>
</comment>
<dbReference type="SUPFAM" id="SSF53335">
    <property type="entry name" value="S-adenosyl-L-methionine-dependent methyltransferases"/>
    <property type="match status" value="1"/>
</dbReference>
<accession>A0A426VBV3</accession>
<dbReference type="OrthoDB" id="9809392at2"/>
<reference evidence="1 2" key="1">
    <citation type="submission" date="2018-12" db="EMBL/GenBank/DDBJ databases">
        <title>The whole draft genome of Aquabacterium sp. SJQ9.</title>
        <authorList>
            <person name="Sun L."/>
            <person name="Gao X."/>
            <person name="Chen W."/>
            <person name="Huang K."/>
        </authorList>
    </citation>
    <scope>NUCLEOTIDE SEQUENCE [LARGE SCALE GENOMIC DNA]</scope>
    <source>
        <strain evidence="1 2">SJQ9</strain>
    </source>
</reference>
<name>A0A426VBV3_9BURK</name>
<gene>
    <name evidence="1" type="ORF">EIP75_10660</name>
</gene>